<accession>A0ABS9WDY8</accession>
<feature type="transmembrane region" description="Helical" evidence="1">
    <location>
        <begin position="126"/>
        <end position="146"/>
    </location>
</feature>
<sequence>MENTFLDEDMDKQVYESDAGGAAAQAVSRREIMPAFIGTVVFAIALYALMTTVQPMLMGNDFIYDFGAMMAGCMEGDPLYYVAWFFADLTEGSFIAALPASIGMIVMGFVAAALERRGSPWAGTGVAGNGKIFTVMFVTTCLSLILGQVLYDGLFASGWIPTFATVLTVQVFVIFYGPELKKVATSLVVGTIVTCPVCYALLYGIVSPLGLPLFIAVSVGVAIVVPVCSLLFRLMPWMTIPAPAEGANPTDQPKGRFFVGQVLGDIGQLTIWGSTWATVGMYVGGIISWVMNPLSPAYGSGNFPLLIMVQLVTGALAILIWYPKWKKTGMAFTFAGIVFASAIVSTYPPSWAIVIPTILIGAVVFAPLVEWVFKVFRFKGAYHPICLIQLAIFTVCTAWSFIVMYGVMPLLG</sequence>
<evidence type="ECO:0000256" key="1">
    <source>
        <dbReference type="SAM" id="Phobius"/>
    </source>
</evidence>
<keyword evidence="1" id="KW-1133">Transmembrane helix</keyword>
<feature type="transmembrane region" description="Helical" evidence="1">
    <location>
        <begin position="158"/>
        <end position="176"/>
    </location>
</feature>
<feature type="transmembrane region" description="Helical" evidence="1">
    <location>
        <begin position="385"/>
        <end position="408"/>
    </location>
</feature>
<feature type="transmembrane region" description="Helical" evidence="1">
    <location>
        <begin position="329"/>
        <end position="347"/>
    </location>
</feature>
<evidence type="ECO:0000313" key="3">
    <source>
        <dbReference type="Proteomes" id="UP001430755"/>
    </source>
</evidence>
<dbReference type="RefSeq" id="WP_242162878.1">
    <property type="nucleotide sequence ID" value="NZ_JAJMLW010000001.1"/>
</dbReference>
<feature type="transmembrane region" description="Helical" evidence="1">
    <location>
        <begin position="303"/>
        <end position="322"/>
    </location>
</feature>
<evidence type="ECO:0008006" key="4">
    <source>
        <dbReference type="Google" id="ProtNLM"/>
    </source>
</evidence>
<protein>
    <recommendedName>
        <fullName evidence="4">Permease</fullName>
    </recommendedName>
</protein>
<keyword evidence="3" id="KW-1185">Reference proteome</keyword>
<keyword evidence="1" id="KW-0812">Transmembrane</keyword>
<reference evidence="2" key="1">
    <citation type="submission" date="2021-11" db="EMBL/GenBank/DDBJ databases">
        <title>A Novel Adlercreutzia Species, isolated from a Allomyrina dichotoma larva feces.</title>
        <authorList>
            <person name="Suh M.K."/>
        </authorList>
    </citation>
    <scope>NUCLEOTIDE SEQUENCE</scope>
    <source>
        <strain evidence="2">JBNU-10</strain>
    </source>
</reference>
<organism evidence="2 3">
    <name type="scientific">Adlercreutzia faecimuris</name>
    <dbReference type="NCBI Taxonomy" id="2897341"/>
    <lineage>
        <taxon>Bacteria</taxon>
        <taxon>Bacillati</taxon>
        <taxon>Actinomycetota</taxon>
        <taxon>Coriobacteriia</taxon>
        <taxon>Eggerthellales</taxon>
        <taxon>Eggerthellaceae</taxon>
        <taxon>Adlercreutzia</taxon>
    </lineage>
</organism>
<feature type="transmembrane region" description="Helical" evidence="1">
    <location>
        <begin position="211"/>
        <end position="232"/>
    </location>
</feature>
<feature type="transmembrane region" description="Helical" evidence="1">
    <location>
        <begin position="353"/>
        <end position="373"/>
    </location>
</feature>
<name>A0ABS9WDY8_9ACTN</name>
<gene>
    <name evidence="2" type="ORF">LPT13_01765</name>
</gene>
<proteinExistence type="predicted"/>
<comment type="caution">
    <text evidence="2">The sequence shown here is derived from an EMBL/GenBank/DDBJ whole genome shotgun (WGS) entry which is preliminary data.</text>
</comment>
<feature type="transmembrane region" description="Helical" evidence="1">
    <location>
        <begin position="183"/>
        <end position="205"/>
    </location>
</feature>
<dbReference type="EMBL" id="JAJMLW010000001">
    <property type="protein sequence ID" value="MCI2241078.1"/>
    <property type="molecule type" value="Genomic_DNA"/>
</dbReference>
<keyword evidence="1" id="KW-0472">Membrane</keyword>
<feature type="transmembrane region" description="Helical" evidence="1">
    <location>
        <begin position="93"/>
        <end position="114"/>
    </location>
</feature>
<dbReference type="Proteomes" id="UP001430755">
    <property type="component" value="Unassembled WGS sequence"/>
</dbReference>
<feature type="transmembrane region" description="Helical" evidence="1">
    <location>
        <begin position="269"/>
        <end position="291"/>
    </location>
</feature>
<feature type="transmembrane region" description="Helical" evidence="1">
    <location>
        <begin position="32"/>
        <end position="50"/>
    </location>
</feature>
<evidence type="ECO:0000313" key="2">
    <source>
        <dbReference type="EMBL" id="MCI2241078.1"/>
    </source>
</evidence>